<proteinExistence type="predicted"/>
<dbReference type="Proteomes" id="UP000476030">
    <property type="component" value="Unassembled WGS sequence"/>
</dbReference>
<sequence length="231" mass="25532">MENLPIQGADAVILVILLISAIFGFVRGFVKETLSVAGWIGAVFLSLYLFPMLQPIAREFILNLLIADILTGAVIFILSLVILSYISHAISEKVKASSLGALDRSLGIFFGIARGAILLGIAWLIFVQFIPEKDRPEWILQAKMLPIIEGSGEFVARLLPPDMQANLNISKESDKGTMDRLKEKYDELPEGVKDGLKNSVDDAVNLLDKGYDNQSRQQMENLTKSTQEKPQ</sequence>
<feature type="transmembrane region" description="Helical" evidence="6">
    <location>
        <begin position="12"/>
        <end position="30"/>
    </location>
</feature>
<comment type="subcellular location">
    <subcellularLocation>
        <location evidence="1">Membrane</location>
        <topology evidence="1">Multi-pass membrane protein</topology>
    </subcellularLocation>
</comment>
<keyword evidence="8" id="KW-1185">Reference proteome</keyword>
<reference evidence="7 8" key="1">
    <citation type="submission" date="2019-12" db="EMBL/GenBank/DDBJ databases">
        <title>Snethiella sp. nov. sp. isolated from sea sand.</title>
        <authorList>
            <person name="Kim J."/>
            <person name="Jeong S.E."/>
            <person name="Jung H.S."/>
            <person name="Jeon C.O."/>
        </authorList>
    </citation>
    <scope>NUCLEOTIDE SEQUENCE [LARGE SCALE GENOMIC DNA]</scope>
    <source>
        <strain evidence="7 8">DP05</strain>
    </source>
</reference>
<dbReference type="PANTHER" id="PTHR36926:SF1">
    <property type="entry name" value="COLICIN V PRODUCTION PROTEIN"/>
    <property type="match status" value="1"/>
</dbReference>
<keyword evidence="4 6" id="KW-0472">Membrane</keyword>
<dbReference type="PANTHER" id="PTHR36926">
    <property type="entry name" value="COLICIN V PRODUCTION PROTEIN"/>
    <property type="match status" value="1"/>
</dbReference>
<evidence type="ECO:0000256" key="1">
    <source>
        <dbReference type="ARBA" id="ARBA00004141"/>
    </source>
</evidence>
<keyword evidence="3 6" id="KW-1133">Transmembrane helix</keyword>
<feature type="compositionally biased region" description="Polar residues" evidence="5">
    <location>
        <begin position="212"/>
        <end position="225"/>
    </location>
</feature>
<dbReference type="GO" id="GO:0016020">
    <property type="term" value="C:membrane"/>
    <property type="evidence" value="ECO:0007669"/>
    <property type="project" value="UniProtKB-SubCell"/>
</dbReference>
<dbReference type="AlphaFoldDB" id="A0A6L8W920"/>
<keyword evidence="2 6" id="KW-0812">Transmembrane</keyword>
<feature type="transmembrane region" description="Helical" evidence="6">
    <location>
        <begin position="106"/>
        <end position="126"/>
    </location>
</feature>
<accession>A0A6L8W920</accession>
<evidence type="ECO:0000256" key="4">
    <source>
        <dbReference type="ARBA" id="ARBA00023136"/>
    </source>
</evidence>
<dbReference type="EMBL" id="WTUW01000002">
    <property type="protein sequence ID" value="MZR30974.1"/>
    <property type="molecule type" value="Genomic_DNA"/>
</dbReference>
<dbReference type="GO" id="GO:0009403">
    <property type="term" value="P:toxin biosynthetic process"/>
    <property type="evidence" value="ECO:0007669"/>
    <property type="project" value="InterPro"/>
</dbReference>
<feature type="transmembrane region" description="Helical" evidence="6">
    <location>
        <begin position="60"/>
        <end position="86"/>
    </location>
</feature>
<comment type="caution">
    <text evidence="7">The sequence shown here is derived from an EMBL/GenBank/DDBJ whole genome shotgun (WGS) entry which is preliminary data.</text>
</comment>
<feature type="region of interest" description="Disordered" evidence="5">
    <location>
        <begin position="210"/>
        <end position="231"/>
    </location>
</feature>
<evidence type="ECO:0000256" key="6">
    <source>
        <dbReference type="SAM" id="Phobius"/>
    </source>
</evidence>
<dbReference type="RefSeq" id="WP_161315513.1">
    <property type="nucleotide sequence ID" value="NZ_WTUW01000002.1"/>
</dbReference>
<evidence type="ECO:0000313" key="8">
    <source>
        <dbReference type="Proteomes" id="UP000476030"/>
    </source>
</evidence>
<evidence type="ECO:0000313" key="7">
    <source>
        <dbReference type="EMBL" id="MZR30974.1"/>
    </source>
</evidence>
<feature type="transmembrane region" description="Helical" evidence="6">
    <location>
        <begin position="36"/>
        <end position="53"/>
    </location>
</feature>
<dbReference type="Pfam" id="PF02674">
    <property type="entry name" value="Colicin_V"/>
    <property type="match status" value="1"/>
</dbReference>
<dbReference type="InterPro" id="IPR003825">
    <property type="entry name" value="Colicin-V_CvpA"/>
</dbReference>
<organism evidence="7 8">
    <name type="scientific">Sneathiella litorea</name>
    <dbReference type="NCBI Taxonomy" id="2606216"/>
    <lineage>
        <taxon>Bacteria</taxon>
        <taxon>Pseudomonadati</taxon>
        <taxon>Pseudomonadota</taxon>
        <taxon>Alphaproteobacteria</taxon>
        <taxon>Sneathiellales</taxon>
        <taxon>Sneathiellaceae</taxon>
        <taxon>Sneathiella</taxon>
    </lineage>
</organism>
<name>A0A6L8W920_9PROT</name>
<evidence type="ECO:0000256" key="5">
    <source>
        <dbReference type="SAM" id="MobiDB-lite"/>
    </source>
</evidence>
<dbReference type="InterPro" id="IPR052719">
    <property type="entry name" value="CvpA-like"/>
</dbReference>
<evidence type="ECO:0000256" key="3">
    <source>
        <dbReference type="ARBA" id="ARBA00022989"/>
    </source>
</evidence>
<evidence type="ECO:0000256" key="2">
    <source>
        <dbReference type="ARBA" id="ARBA00022692"/>
    </source>
</evidence>
<gene>
    <name evidence="7" type="ORF">GQE98_10045</name>
</gene>
<evidence type="ECO:0008006" key="9">
    <source>
        <dbReference type="Google" id="ProtNLM"/>
    </source>
</evidence>
<protein>
    <recommendedName>
        <fullName evidence="9">Membrane protein required for colicin V production</fullName>
    </recommendedName>
</protein>